<feature type="domain" description="HYDIN/VesB/CFA65-like Ig-like" evidence="7">
    <location>
        <begin position="347"/>
        <end position="438"/>
    </location>
</feature>
<dbReference type="Pfam" id="PF26579">
    <property type="entry name" value="Ig_CFAP47"/>
    <property type="match status" value="1"/>
</dbReference>
<evidence type="ECO:0000313" key="10">
    <source>
        <dbReference type="EMBL" id="OHS98266.1"/>
    </source>
</evidence>
<comment type="subcellular location">
    <subcellularLocation>
        <location evidence="1">Cell projection</location>
        <location evidence="1">Cilium</location>
    </subcellularLocation>
    <subcellularLocation>
        <location evidence="2">Cytoplasm</location>
    </subcellularLocation>
</comment>
<organism evidence="10 11">
    <name type="scientific">Tritrichomonas foetus</name>
    <dbReference type="NCBI Taxonomy" id="1144522"/>
    <lineage>
        <taxon>Eukaryota</taxon>
        <taxon>Metamonada</taxon>
        <taxon>Parabasalia</taxon>
        <taxon>Tritrichomonadida</taxon>
        <taxon>Tritrichomonadidae</taxon>
        <taxon>Tritrichomonas</taxon>
    </lineage>
</organism>
<comment type="caution">
    <text evidence="10">The sequence shown here is derived from an EMBL/GenBank/DDBJ whole genome shotgun (WGS) entry which is preliminary data.</text>
</comment>
<dbReference type="InterPro" id="IPR008962">
    <property type="entry name" value="PapD-like_sf"/>
</dbReference>
<dbReference type="PANTHER" id="PTHR45912">
    <property type="entry name" value="CILIA- AND FLAGELLA-ASSOCIATED PROTEIN 47"/>
    <property type="match status" value="1"/>
</dbReference>
<dbReference type="PANTHER" id="PTHR45912:SF3">
    <property type="entry name" value="CILIA- AND FLAGELLA-ASSOCIATED PROTEIN 47"/>
    <property type="match status" value="1"/>
</dbReference>
<dbReference type="RefSeq" id="XP_068351403.1">
    <property type="nucleotide sequence ID" value="XM_068510206.1"/>
</dbReference>
<keyword evidence="11" id="KW-1185">Reference proteome</keyword>
<dbReference type="InterPro" id="IPR013783">
    <property type="entry name" value="Ig-like_fold"/>
</dbReference>
<evidence type="ECO:0000259" key="7">
    <source>
        <dbReference type="Pfam" id="PF22544"/>
    </source>
</evidence>
<dbReference type="Pfam" id="PF24529">
    <property type="entry name" value="CFAP47"/>
    <property type="match status" value="1"/>
</dbReference>
<evidence type="ECO:0000256" key="2">
    <source>
        <dbReference type="ARBA" id="ARBA00004496"/>
    </source>
</evidence>
<feature type="domain" description="HYDIN/VesB/CFA65-like Ig-like" evidence="7">
    <location>
        <begin position="110"/>
        <end position="197"/>
    </location>
</feature>
<dbReference type="GeneID" id="94844910"/>
<feature type="domain" description="Cilia- and flagella-associated protein 47" evidence="8">
    <location>
        <begin position="1408"/>
        <end position="1594"/>
    </location>
</feature>
<evidence type="ECO:0000256" key="4">
    <source>
        <dbReference type="ARBA" id="ARBA00023069"/>
    </source>
</evidence>
<dbReference type="InterPro" id="IPR056343">
    <property type="entry name" value="CFAP47_dom"/>
</dbReference>
<dbReference type="Gene3D" id="2.60.40.10">
    <property type="entry name" value="Immunoglobulins"/>
    <property type="match status" value="8"/>
</dbReference>
<evidence type="ECO:0000259" key="9">
    <source>
        <dbReference type="Pfam" id="PF26579"/>
    </source>
</evidence>
<dbReference type="GO" id="GO:0005737">
    <property type="term" value="C:cytoplasm"/>
    <property type="evidence" value="ECO:0007669"/>
    <property type="project" value="UniProtKB-SubCell"/>
</dbReference>
<evidence type="ECO:0000256" key="5">
    <source>
        <dbReference type="ARBA" id="ARBA00023273"/>
    </source>
</evidence>
<reference evidence="10" key="1">
    <citation type="submission" date="2016-10" db="EMBL/GenBank/DDBJ databases">
        <authorList>
            <person name="Benchimol M."/>
            <person name="Almeida L.G."/>
            <person name="Vasconcelos A.T."/>
            <person name="Perreira-Neves A."/>
            <person name="Rosa I.A."/>
            <person name="Tasca T."/>
            <person name="Bogo M.R."/>
            <person name="de Souza W."/>
        </authorList>
    </citation>
    <scope>NUCLEOTIDE SEQUENCE [LARGE SCALE GENOMIC DNA]</scope>
    <source>
        <strain evidence="10">K</strain>
    </source>
</reference>
<keyword evidence="5" id="KW-0966">Cell projection</keyword>
<feature type="domain" description="HYDIN/VesB/CFA65-like Ig-like" evidence="7">
    <location>
        <begin position="845"/>
        <end position="935"/>
    </location>
</feature>
<dbReference type="GO" id="GO:0060271">
    <property type="term" value="P:cilium assembly"/>
    <property type="evidence" value="ECO:0007669"/>
    <property type="project" value="TreeGrafter"/>
</dbReference>
<evidence type="ECO:0000256" key="6">
    <source>
        <dbReference type="SAM" id="MobiDB-lite"/>
    </source>
</evidence>
<evidence type="ECO:0000256" key="1">
    <source>
        <dbReference type="ARBA" id="ARBA00004138"/>
    </source>
</evidence>
<feature type="compositionally biased region" description="Low complexity" evidence="6">
    <location>
        <begin position="1024"/>
        <end position="1048"/>
    </location>
</feature>
<evidence type="ECO:0000256" key="3">
    <source>
        <dbReference type="ARBA" id="ARBA00022490"/>
    </source>
</evidence>
<dbReference type="InterPro" id="IPR058952">
    <property type="entry name" value="Ig_CFAP47"/>
</dbReference>
<gene>
    <name evidence="10" type="ORF">TRFO_35361</name>
</gene>
<protein>
    <recommendedName>
        <fullName evidence="12">Calponin-homology (CH) domain-containing protein</fullName>
    </recommendedName>
</protein>
<sequence length="2953" mass="328136">MKTSGSLQVVPDCVYFHELVAGDSDSIEVWVTNIGKKTERVRFSLPPKTPFNLSNAGTITIPPGLEANIVLKFKGGVSKLFQSELTCQSQSATISIPVIATPASSKIIAETQTLNLGPVGVNTQFKFVFSLTNLGMNEGEFDLSCEDESITMFPQKGSLTPGKSMEISCTLKNSNCGDFNTSISVNSKDSLEKPQQVFINATIVQNSISLEIDGKEINELDFRTIFTGQKRVIKTTIRNHGMYKRSFVVLPPQDTPITTPKSGNTSVALTEKQSDDSETPIFSATPTEGLLNSYETATINFIFTPPDDTQQIEDIENSFNQYASIEIVETGQKIDLQLSGKGVKHLVSFSSVDFDFGTVNVNQKVDKTLTIKNESNYLATHYHVRPLAQYRFVPMDGTIEPGNGKNVKISFFPKNLGIFDAKTFVSFNDKLFNKHINLIGTCGDPSDKPFKRVPIYETDEKAKYSINHPGKYGMGVEDLSRYNKLRSTYDGYIKESAARREVKTSMAAIRARAKKNAITMLSRTVGQYNDEDLKEAVENEMTHLNASIGNEYDFGIPKGEGLVPPDPKVIKKTTPLFVAHPEKFGLEVDTENGQYNNSSLHNRRKFHSDDNVTVKKKFKSKPTTPQEVAECSRPLTPAQQLQVVASHQTINFGQSSVFSTMIKSFTIVNNLQQSVLVSIHYEFEELTSSNPSSQVIGPHQTAGFDIKFCSKKPISFNKPIQYTVNGHHSYPVNISASVVPIDVQLSRNVVEFRFSPDSIHPVIKEFVNLVNKSNGQAQYSFTGMNTMFSLSDNSGVIDANKTVTLEISYKPTNHPHDEVTLIMNVVGGPSRALKCIGDVGIPKCVVSKKVINFGLIPIGIQKTQQIRIKNNGDDNAIFSISHDCMNELKVSPSNGRIAARDQLTFQLNYKSARAYAFDIPVTVNIAGANPITFNVIGQSELPKVQMSRTEFEFGRLFVGSSASMEATINNVGAIPAILFLDLTSHPEFRIEYSSELNDSGGNEKMNSIALVTNPIFVTKSQMSNLNSTLNNPNENENGSPNNTENDSNNENKKHEISSSNSTSSILAGDEVDSNGKSGMVYKIYIIENSSVTFDLIFRPHEVNDHSFELPITMMNIMTSSSFHLQPIVSAEAIKAPLSLSITAVDFGVAPIYNPSNPHSRSVVRQITLHNDFTGVLPWRFDASNKLCNDPAVFTIEPSSGSIEFAQNQTIHISFTPQAEIPYNIHLPIYVKTDKNDENIIGNVQLVGVGSKVLFRVSTNSITLPIVPIGVKSQATIYVLNDAFIETTLEVKMPVDNASFPLSITFPEGNLLQHTTIQLPIELTFSSNKPMSFSTMIALVNDAGQATTFSVTCTTDNSIFTLYPLLNSTPLKLKAGGGKPILAEVPKSITKPTELTARFNSVSDFIMLKGAHWSPSYNKRVLEFIKRYLNAIVLNTQLSDFPNDFIRNDGALLHELVSNLMGGKKIPMESDRGDSSINDPVLKRKELMNRLLKGLQSLGALVAHVKPEYLLTRADFLSIMRTKVMKQLLGIDRFNAPEMSTFDQKILGEFTSSKSFSDAILSRMKILEGVYTNLSNESWMILIMQIVKLFVINKIDPERLSQTPGVSDTIKQLQQASARFSTSNELMAEINRPTKSISNSNVYSISEGILLKWISIHHCKIMNDLQKTIINYADLSDSIAFSSLIKDHTSIFHGSPVDDPSDKHQKELNAIEVMNAMKNLKLGFCPRANEIVDGSMTMLCLITAYLFENLPRFLPVTTIEYTTTLHKTITRNVNVTNPSKTEITYKASLEGSSNFSMTSDSITIGLNGTADFPVQFNARTIKAEMARLTLMPCRPRLIMKTPDGTEPQSPKHQSTQIPTFYSPIVVDLVSSVTLTAPDASFSVEGMIYQTTKLTIPLKNYIGIPCNLGLTTKVIRLTDENGKQITQQQTVPQLIMNLIHNPINEDQIPSLNNGTSQDSLFKSYVKQHKAFIFSDNEIEFNSANSECTIELEFVPIRIGTFRCIVLFSSDQAGEFAIDIVAKSVLPQAIELVNGKIKIEANKKFSYNVPIDMQNANLIKALAYSIEKIACTSNACSERKFKDMLTRRTHECELLYKQSFSSQKFTIFNSSPQFFEIPDNVVIYKQAMIDSMAKNSGIKTNMLPVSFKPSKAGNYPCRIALVSPFDVRLFTINAIGLSATKELTLEFNTVSGRSMKQDVPFHNPSNEPWNFKITVTGDSSFSAPPRITVKPNSTIMLPVTYQPNKIGCFSGDLTVMNLNKESTVIYHMTAQVDEPPAEEKFVINCQARQKTTNSIKVKSSSIKNGKINVTTTIPIITYNSDYEFVNGELRPDFQYQIYAPRSGLAAGTITFTDPITKNFVWYILEIHVDSPAPEQTISVSTSARKCVTVNIPIANPKNQQAQFSVVLSDDDLFGDKVFFAPPNSTTNYQLVVSPLKEMKRMSSVYFYSEEDGEFWYSIKIDAEKAPDNSIAPLSSPIGKFASTFITLENPLEKIVSFRTENDNMTSFHIVSKRVIQLTSHEKKRIEVRYIPSSVGQKETASISFKSNEMGDWVYKLSGVGKPPQPLSPIIITSMIGSTNSAMVLFNNPFPYPSRFIVSLSTSEEEEVFKFLIKRKVFSLSCFGEEFQIPFTFTPSNSGQYKAHIIVASLGPTRNGASTNKQINKNSNEKENDVPTIRWVYPIIGDSLVNEIPNIRTIRTKAQLGIDEVMIFTLTGENEIFNPSEYAIDLSIPQNCEFVRGALDIRPVSVDRHENSLDLKVSIKFLPMRPLNTVAKMTVKNPLGQEWHFQLELKVDRGKPQGTIVVESLLNKVGYAKCSVPSIFRAQTPFHTYFVQGSASEFKVDSDRGFLFPSMNEYTEVPITIIFEPKMYGKVLKGLLVIDTIDAQFLFEVIGKTPEYVPPIVHGDSSRLGSHITPEEFRKSQAIIKKKRNVIKDNIENAKIAKPKVSTSTISFR</sequence>
<proteinExistence type="predicted"/>
<dbReference type="Pfam" id="PF22544">
    <property type="entry name" value="HYDIN_VesB_CFA65-like_Ig"/>
    <property type="match status" value="3"/>
</dbReference>
<dbReference type="EMBL" id="MLAK01001066">
    <property type="protein sequence ID" value="OHS98266.1"/>
    <property type="molecule type" value="Genomic_DNA"/>
</dbReference>
<dbReference type="OrthoDB" id="10060824at2759"/>
<dbReference type="Proteomes" id="UP000179807">
    <property type="component" value="Unassembled WGS sequence"/>
</dbReference>
<dbReference type="InterPro" id="IPR053879">
    <property type="entry name" value="HYDIN_VesB_CFA65-like_Ig"/>
</dbReference>
<keyword evidence="3" id="KW-0963">Cytoplasm</keyword>
<dbReference type="GO" id="GO:0005929">
    <property type="term" value="C:cilium"/>
    <property type="evidence" value="ECO:0007669"/>
    <property type="project" value="UniProtKB-SubCell"/>
</dbReference>
<keyword evidence="4" id="KW-0969">Cilium</keyword>
<evidence type="ECO:0000313" key="11">
    <source>
        <dbReference type="Proteomes" id="UP000179807"/>
    </source>
</evidence>
<evidence type="ECO:0008006" key="12">
    <source>
        <dbReference type="Google" id="ProtNLM"/>
    </source>
</evidence>
<accession>A0A1J4JGJ1</accession>
<dbReference type="SUPFAM" id="SSF49354">
    <property type="entry name" value="PapD-like"/>
    <property type="match status" value="1"/>
</dbReference>
<name>A0A1J4JGJ1_9EUKA</name>
<evidence type="ECO:0000259" key="8">
    <source>
        <dbReference type="Pfam" id="PF24529"/>
    </source>
</evidence>
<feature type="domain" description="CFAP47-like immunoglobulin-like" evidence="9">
    <location>
        <begin position="2689"/>
        <end position="2791"/>
    </location>
</feature>
<dbReference type="VEuPathDB" id="TrichDB:TRFO_35361"/>
<feature type="region of interest" description="Disordered" evidence="6">
    <location>
        <begin position="1024"/>
        <end position="1070"/>
    </location>
</feature>